<dbReference type="RefSeq" id="WP_338065103.1">
    <property type="nucleotide sequence ID" value="NZ_LT670817.1"/>
</dbReference>
<evidence type="ECO:0000313" key="2">
    <source>
        <dbReference type="EMBL" id="SHG86628.1"/>
    </source>
</evidence>
<dbReference type="InterPro" id="IPR050697">
    <property type="entry name" value="Adenylyl/Guanylyl_Cyclase_3/4"/>
</dbReference>
<dbReference type="GO" id="GO:0035556">
    <property type="term" value="P:intracellular signal transduction"/>
    <property type="evidence" value="ECO:0007669"/>
    <property type="project" value="InterPro"/>
</dbReference>
<evidence type="ECO:0000259" key="1">
    <source>
        <dbReference type="PROSITE" id="PS50125"/>
    </source>
</evidence>
<feature type="domain" description="Guanylate cyclase" evidence="1">
    <location>
        <begin position="12"/>
        <end position="127"/>
    </location>
</feature>
<dbReference type="Proteomes" id="UP000189796">
    <property type="component" value="Chromosome I"/>
</dbReference>
<dbReference type="Gene3D" id="3.30.70.1230">
    <property type="entry name" value="Nucleotide cyclase"/>
    <property type="match status" value="1"/>
</dbReference>
<sequence>MTAERANRRLAAILAADVTGYSLQMGIDEEGTLARLKAVRKTLIDPTLARHRGRIFKTMGDGILVEFASAVDAVRGAVDIQRAMTKQNASVPKSQRIELRIGIHVGDIIIDENDVFGDGVNIAARLESIAESGGICVSGTAHDQVRDKLPFSFADLGDQTLKNIARPVRVYGIAAKGMIEPQELQKEANLAKPVLVFVSGIRGQIGTTTVSKTLVDYWKANQLAFRVFDASGSSSNALGRFFPQDTRVVDLTVVDDQMAVFDTLADEPKVTLVEIGSNQLIPTLQTLERIGLIGAVKSGSLDFKCLYVHDNKASGFADVREYFSDDHFYPVLNEFISQENIGEAEARNGTANVVVTALPRQAMATTERESASYLSFVANKLPNGENARYSFVLRGYVRHWLAGIWADYDRIGIWKLPKASN</sequence>
<dbReference type="PANTHER" id="PTHR43081:SF19">
    <property type="entry name" value="PH-SENSITIVE ADENYLATE CYCLASE RV1264"/>
    <property type="match status" value="1"/>
</dbReference>
<dbReference type="CDD" id="cd07302">
    <property type="entry name" value="CHD"/>
    <property type="match status" value="1"/>
</dbReference>
<dbReference type="EMBL" id="LT670817">
    <property type="protein sequence ID" value="SHG86628.1"/>
    <property type="molecule type" value="Genomic_DNA"/>
</dbReference>
<dbReference type="AlphaFoldDB" id="A0A1M5NAW1"/>
<accession>A0A1M5NAW1</accession>
<proteinExistence type="predicted"/>
<dbReference type="SUPFAM" id="SSF55073">
    <property type="entry name" value="Nucleotide cyclase"/>
    <property type="match status" value="1"/>
</dbReference>
<dbReference type="InterPro" id="IPR029787">
    <property type="entry name" value="Nucleotide_cyclase"/>
</dbReference>
<dbReference type="Pfam" id="PF00211">
    <property type="entry name" value="Guanylate_cyc"/>
    <property type="match status" value="1"/>
</dbReference>
<organism evidence="2 3">
    <name type="scientific">Bradyrhizobium erythrophlei</name>
    <dbReference type="NCBI Taxonomy" id="1437360"/>
    <lineage>
        <taxon>Bacteria</taxon>
        <taxon>Pseudomonadati</taxon>
        <taxon>Pseudomonadota</taxon>
        <taxon>Alphaproteobacteria</taxon>
        <taxon>Hyphomicrobiales</taxon>
        <taxon>Nitrobacteraceae</taxon>
        <taxon>Bradyrhizobium</taxon>
    </lineage>
</organism>
<dbReference type="PROSITE" id="PS50125">
    <property type="entry name" value="GUANYLATE_CYCLASE_2"/>
    <property type="match status" value="1"/>
</dbReference>
<gene>
    <name evidence="2" type="ORF">SAMN05443248_2906</name>
</gene>
<dbReference type="InterPro" id="IPR001054">
    <property type="entry name" value="A/G_cyclase"/>
</dbReference>
<reference evidence="2 3" key="1">
    <citation type="submission" date="2016-11" db="EMBL/GenBank/DDBJ databases">
        <authorList>
            <person name="Jaros S."/>
            <person name="Januszkiewicz K."/>
            <person name="Wedrychowicz H."/>
        </authorList>
    </citation>
    <scope>NUCLEOTIDE SEQUENCE [LARGE SCALE GENOMIC DNA]</scope>
    <source>
        <strain evidence="2 3">GAS138</strain>
    </source>
</reference>
<name>A0A1M5NAW1_9BRAD</name>
<dbReference type="GO" id="GO:0006171">
    <property type="term" value="P:cAMP biosynthetic process"/>
    <property type="evidence" value="ECO:0007669"/>
    <property type="project" value="TreeGrafter"/>
</dbReference>
<dbReference type="GO" id="GO:0004016">
    <property type="term" value="F:adenylate cyclase activity"/>
    <property type="evidence" value="ECO:0007669"/>
    <property type="project" value="UniProtKB-ARBA"/>
</dbReference>
<evidence type="ECO:0000313" key="3">
    <source>
        <dbReference type="Proteomes" id="UP000189796"/>
    </source>
</evidence>
<dbReference type="PANTHER" id="PTHR43081">
    <property type="entry name" value="ADENYLATE CYCLASE, TERMINAL-DIFFERENTIATION SPECIFIC-RELATED"/>
    <property type="match status" value="1"/>
</dbReference>
<protein>
    <submittedName>
        <fullName evidence="2">Adenylate cyclase, class 3</fullName>
    </submittedName>
</protein>